<dbReference type="EMBL" id="KB742685">
    <property type="protein sequence ID" value="EOB05495.1"/>
    <property type="molecule type" value="Genomic_DNA"/>
</dbReference>
<sequence length="123" mass="13416">MDMEMAAGHSGNTHKASARIGLESERCPLQHFYQLQSHTHKDCTAGQQLSLMAANQATKLLTGTNGAQRRHRAQGAFNSGKRGAKGLDVSQHRAAPCTETCCPCLPTLQLTRGRREQVSVKFK</sequence>
<protein>
    <submittedName>
        <fullName evidence="2">Uncharacterized protein</fullName>
    </submittedName>
</protein>
<evidence type="ECO:0000313" key="2">
    <source>
        <dbReference type="EMBL" id="EOB05495.1"/>
    </source>
</evidence>
<evidence type="ECO:0000313" key="3">
    <source>
        <dbReference type="Proteomes" id="UP000296049"/>
    </source>
</evidence>
<accession>R0LUP4</accession>
<keyword evidence="3" id="KW-1185">Reference proteome</keyword>
<dbReference type="Proteomes" id="UP000296049">
    <property type="component" value="Unassembled WGS sequence"/>
</dbReference>
<feature type="region of interest" description="Disordered" evidence="1">
    <location>
        <begin position="62"/>
        <end position="84"/>
    </location>
</feature>
<dbReference type="AlphaFoldDB" id="R0LUP4"/>
<gene>
    <name evidence="2" type="ORF">Anapl_01331</name>
</gene>
<reference evidence="3" key="1">
    <citation type="journal article" date="2013" name="Nat. Genet.">
        <title>The duck genome and transcriptome provide insight into an avian influenza virus reservoir species.</title>
        <authorList>
            <person name="Huang Y."/>
            <person name="Li Y."/>
            <person name="Burt D.W."/>
            <person name="Chen H."/>
            <person name="Zhang Y."/>
            <person name="Qian W."/>
            <person name="Kim H."/>
            <person name="Gan S."/>
            <person name="Zhao Y."/>
            <person name="Li J."/>
            <person name="Yi K."/>
            <person name="Feng H."/>
            <person name="Zhu P."/>
            <person name="Li B."/>
            <person name="Liu Q."/>
            <person name="Fairley S."/>
            <person name="Magor K.E."/>
            <person name="Du Z."/>
            <person name="Hu X."/>
            <person name="Goodman L."/>
            <person name="Tafer H."/>
            <person name="Vignal A."/>
            <person name="Lee T."/>
            <person name="Kim K.W."/>
            <person name="Sheng Z."/>
            <person name="An Y."/>
            <person name="Searle S."/>
            <person name="Herrero J."/>
            <person name="Groenen M.A."/>
            <person name="Crooijmans R.P."/>
            <person name="Faraut T."/>
            <person name="Cai Q."/>
            <person name="Webster R.G."/>
            <person name="Aldridge J.R."/>
            <person name="Warren W.C."/>
            <person name="Bartschat S."/>
            <person name="Kehr S."/>
            <person name="Marz M."/>
            <person name="Stadler P.F."/>
            <person name="Smith J."/>
            <person name="Kraus R.H."/>
            <person name="Zhao Y."/>
            <person name="Ren L."/>
            <person name="Fei J."/>
            <person name="Morisson M."/>
            <person name="Kaiser P."/>
            <person name="Griffin D.K."/>
            <person name="Rao M."/>
            <person name="Pitel F."/>
            <person name="Wang J."/>
            <person name="Li N."/>
        </authorList>
    </citation>
    <scope>NUCLEOTIDE SEQUENCE [LARGE SCALE GENOMIC DNA]</scope>
</reference>
<evidence type="ECO:0000256" key="1">
    <source>
        <dbReference type="SAM" id="MobiDB-lite"/>
    </source>
</evidence>
<proteinExistence type="predicted"/>
<name>R0LUP4_ANAPL</name>
<organism evidence="2 3">
    <name type="scientific">Anas platyrhynchos</name>
    <name type="common">Mallard</name>
    <name type="synonym">Anas boschas</name>
    <dbReference type="NCBI Taxonomy" id="8839"/>
    <lineage>
        <taxon>Eukaryota</taxon>
        <taxon>Metazoa</taxon>
        <taxon>Chordata</taxon>
        <taxon>Craniata</taxon>
        <taxon>Vertebrata</taxon>
        <taxon>Euteleostomi</taxon>
        <taxon>Archelosauria</taxon>
        <taxon>Archosauria</taxon>
        <taxon>Dinosauria</taxon>
        <taxon>Saurischia</taxon>
        <taxon>Theropoda</taxon>
        <taxon>Coelurosauria</taxon>
        <taxon>Aves</taxon>
        <taxon>Neognathae</taxon>
        <taxon>Galloanserae</taxon>
        <taxon>Anseriformes</taxon>
        <taxon>Anatidae</taxon>
        <taxon>Anatinae</taxon>
        <taxon>Anas</taxon>
    </lineage>
</organism>